<proteinExistence type="predicted"/>
<protein>
    <recommendedName>
        <fullName evidence="5">Transmembrane channel-like protein</fullName>
    </recommendedName>
</protein>
<evidence type="ECO:0000313" key="4">
    <source>
        <dbReference type="Proteomes" id="UP001046870"/>
    </source>
</evidence>
<gene>
    <name evidence="3" type="ORF">MATL_G00139280</name>
</gene>
<feature type="compositionally biased region" description="Low complexity" evidence="1">
    <location>
        <begin position="29"/>
        <end position="39"/>
    </location>
</feature>
<evidence type="ECO:0000313" key="3">
    <source>
        <dbReference type="EMBL" id="KAG7468108.1"/>
    </source>
</evidence>
<dbReference type="GO" id="GO:0005886">
    <property type="term" value="C:plasma membrane"/>
    <property type="evidence" value="ECO:0007669"/>
    <property type="project" value="InterPro"/>
</dbReference>
<feature type="compositionally biased region" description="Basic residues" evidence="1">
    <location>
        <begin position="18"/>
        <end position="28"/>
    </location>
</feature>
<dbReference type="InterPro" id="IPR038900">
    <property type="entry name" value="TMC"/>
</dbReference>
<keyword evidence="2" id="KW-1133">Transmembrane helix</keyword>
<dbReference type="OrthoDB" id="5831905at2759"/>
<dbReference type="PANTHER" id="PTHR23302">
    <property type="entry name" value="TRANSMEMBRANE CHANNEL-RELATED"/>
    <property type="match status" value="1"/>
</dbReference>
<keyword evidence="4" id="KW-1185">Reference proteome</keyword>
<sequence>MNAAPRPVTVARTLRASRRHRSLRRNSRIHSLYQHQQPDQSDEDREDERVDSNDPEEMFQNIQIQKEIIANIRTRPWPMRRKLKALKPKISFLKYEGRLTRTRGYQTAGADLLKKLSRLLYNIVVLFIPWEMRIKKIESHFGSGVASYFIFLRWLFGINIVLAIMTGSFIVLPELLAGAPFGTTRSKTIPKEHLASAQDLDTIWSLGARL</sequence>
<keyword evidence="2" id="KW-0812">Transmembrane</keyword>
<evidence type="ECO:0008006" key="5">
    <source>
        <dbReference type="Google" id="ProtNLM"/>
    </source>
</evidence>
<dbReference type="Proteomes" id="UP001046870">
    <property type="component" value="Chromosome 11"/>
</dbReference>
<dbReference type="AlphaFoldDB" id="A0A9D3PXS1"/>
<comment type="caution">
    <text evidence="3">The sequence shown here is derived from an EMBL/GenBank/DDBJ whole genome shotgun (WGS) entry which is preliminary data.</text>
</comment>
<evidence type="ECO:0000256" key="2">
    <source>
        <dbReference type="SAM" id="Phobius"/>
    </source>
</evidence>
<accession>A0A9D3PXS1</accession>
<feature type="transmembrane region" description="Helical" evidence="2">
    <location>
        <begin position="154"/>
        <end position="177"/>
    </location>
</feature>
<organism evidence="3 4">
    <name type="scientific">Megalops atlanticus</name>
    <name type="common">Tarpon</name>
    <name type="synonym">Clupea gigantea</name>
    <dbReference type="NCBI Taxonomy" id="7932"/>
    <lineage>
        <taxon>Eukaryota</taxon>
        <taxon>Metazoa</taxon>
        <taxon>Chordata</taxon>
        <taxon>Craniata</taxon>
        <taxon>Vertebrata</taxon>
        <taxon>Euteleostomi</taxon>
        <taxon>Actinopterygii</taxon>
        <taxon>Neopterygii</taxon>
        <taxon>Teleostei</taxon>
        <taxon>Elopiformes</taxon>
        <taxon>Megalopidae</taxon>
        <taxon>Megalops</taxon>
    </lineage>
</organism>
<evidence type="ECO:0000256" key="1">
    <source>
        <dbReference type="SAM" id="MobiDB-lite"/>
    </source>
</evidence>
<dbReference type="GO" id="GO:0008381">
    <property type="term" value="F:mechanosensitive monoatomic ion channel activity"/>
    <property type="evidence" value="ECO:0007669"/>
    <property type="project" value="TreeGrafter"/>
</dbReference>
<feature type="region of interest" description="Disordered" evidence="1">
    <location>
        <begin position="18"/>
        <end position="56"/>
    </location>
</feature>
<keyword evidence="2" id="KW-0472">Membrane</keyword>
<dbReference type="EMBL" id="JAFDVH010000011">
    <property type="protein sequence ID" value="KAG7468108.1"/>
    <property type="molecule type" value="Genomic_DNA"/>
</dbReference>
<reference evidence="3" key="1">
    <citation type="submission" date="2021-01" db="EMBL/GenBank/DDBJ databases">
        <authorList>
            <person name="Zahm M."/>
            <person name="Roques C."/>
            <person name="Cabau C."/>
            <person name="Klopp C."/>
            <person name="Donnadieu C."/>
            <person name="Jouanno E."/>
            <person name="Lampietro C."/>
            <person name="Louis A."/>
            <person name="Herpin A."/>
            <person name="Echchiki A."/>
            <person name="Berthelot C."/>
            <person name="Parey E."/>
            <person name="Roest-Crollius H."/>
            <person name="Braasch I."/>
            <person name="Postlethwait J."/>
            <person name="Bobe J."/>
            <person name="Montfort J."/>
            <person name="Bouchez O."/>
            <person name="Begum T."/>
            <person name="Mejri S."/>
            <person name="Adams A."/>
            <person name="Chen W.-J."/>
            <person name="Guiguen Y."/>
        </authorList>
    </citation>
    <scope>NUCLEOTIDE SEQUENCE</scope>
    <source>
        <strain evidence="3">YG-15Mar2019-1</strain>
        <tissue evidence="3">Brain</tissue>
    </source>
</reference>
<name>A0A9D3PXS1_MEGAT</name>
<dbReference type="PANTHER" id="PTHR23302:SF35">
    <property type="entry name" value="TRANSMEMBRANE CHANNEL-LIKE PROTEIN 3"/>
    <property type="match status" value="1"/>
</dbReference>